<dbReference type="AlphaFoldDB" id="A0A6C0I1Z8"/>
<reference evidence="1" key="1">
    <citation type="journal article" date="2020" name="Nature">
        <title>Giant virus diversity and host interactions through global metagenomics.</title>
        <authorList>
            <person name="Schulz F."/>
            <person name="Roux S."/>
            <person name="Paez-Espino D."/>
            <person name="Jungbluth S."/>
            <person name="Walsh D.A."/>
            <person name="Denef V.J."/>
            <person name="McMahon K.D."/>
            <person name="Konstantinidis K.T."/>
            <person name="Eloe-Fadrosh E.A."/>
            <person name="Kyrpides N.C."/>
            <person name="Woyke T."/>
        </authorList>
    </citation>
    <scope>NUCLEOTIDE SEQUENCE</scope>
    <source>
        <strain evidence="1">GVMAG-M-3300023184-186</strain>
    </source>
</reference>
<proteinExistence type="predicted"/>
<dbReference type="EMBL" id="MN740067">
    <property type="protein sequence ID" value="QHT86387.1"/>
    <property type="molecule type" value="Genomic_DNA"/>
</dbReference>
<evidence type="ECO:0000313" key="1">
    <source>
        <dbReference type="EMBL" id="QHT86387.1"/>
    </source>
</evidence>
<accession>A0A6C0I1Z8</accession>
<protein>
    <submittedName>
        <fullName evidence="1">Uncharacterized protein</fullName>
    </submittedName>
</protein>
<sequence>MSKLLVYIFLSILAATAAIKLIINKIIDIRNININKYSVYDSIFFIPFDEFIEQKNKYTNYAINNNFIYVYKTEKQSPFAVDFLMVKYFYNMEMPIVTSTDKYFKPFQYTVYDILLYQYFENKLIFKDKIHKEANHYIIDNNNNDIIRF</sequence>
<organism evidence="1">
    <name type="scientific">viral metagenome</name>
    <dbReference type="NCBI Taxonomy" id="1070528"/>
    <lineage>
        <taxon>unclassified sequences</taxon>
        <taxon>metagenomes</taxon>
        <taxon>organismal metagenomes</taxon>
    </lineage>
</organism>
<name>A0A6C0I1Z8_9ZZZZ</name>